<feature type="region of interest" description="Disordered" evidence="1">
    <location>
        <begin position="1"/>
        <end position="64"/>
    </location>
</feature>
<keyword evidence="3" id="KW-1185">Reference proteome</keyword>
<feature type="compositionally biased region" description="Basic and acidic residues" evidence="1">
    <location>
        <begin position="1"/>
        <end position="43"/>
    </location>
</feature>
<sequence>MEQQRGSDKHSPRMDEEQKHDSRSEEHQRPEPTGDAPGEERLSAPRAQEPGSPEGMTAEEVDSRSNLARWVSGVHAFPADKKELVERAQEQFAPDAVLSALRSLPDRSYENMNEVAEQLGIAGRGQFD</sequence>
<name>A0ABT4T096_9ACTN</name>
<evidence type="ECO:0000313" key="2">
    <source>
        <dbReference type="EMBL" id="MDA0642947.1"/>
    </source>
</evidence>
<dbReference type="InterPro" id="IPR021527">
    <property type="entry name" value="DUF2795"/>
</dbReference>
<comment type="caution">
    <text evidence="2">The sequence shown here is derived from an EMBL/GenBank/DDBJ whole genome shotgun (WGS) entry which is preliminary data.</text>
</comment>
<dbReference type="Proteomes" id="UP001212498">
    <property type="component" value="Unassembled WGS sequence"/>
</dbReference>
<gene>
    <name evidence="2" type="ORF">OUY24_20155</name>
</gene>
<evidence type="ECO:0000256" key="1">
    <source>
        <dbReference type="SAM" id="MobiDB-lite"/>
    </source>
</evidence>
<proteinExistence type="predicted"/>
<dbReference type="RefSeq" id="WP_219542946.1">
    <property type="nucleotide sequence ID" value="NZ_BAABFD010000004.1"/>
</dbReference>
<reference evidence="2 3" key="1">
    <citation type="submission" date="2022-11" db="EMBL/GenBank/DDBJ databases">
        <title>Nonomuraea corallina sp. nov., a new species of the genus Nonomuraea isolated from sea side sediment in Thai sea.</title>
        <authorList>
            <person name="Ngamcharungchit C."/>
            <person name="Matsumoto A."/>
            <person name="Suriyachadkun C."/>
            <person name="Panbangred W."/>
            <person name="Inahashi Y."/>
            <person name="Intra B."/>
        </authorList>
    </citation>
    <scope>NUCLEOTIDE SEQUENCE [LARGE SCALE GENOMIC DNA]</scope>
    <source>
        <strain evidence="2 3">DSM 43553</strain>
    </source>
</reference>
<evidence type="ECO:0000313" key="3">
    <source>
        <dbReference type="Proteomes" id="UP001212498"/>
    </source>
</evidence>
<accession>A0ABT4T096</accession>
<dbReference type="EMBL" id="JAPNUD010000054">
    <property type="protein sequence ID" value="MDA0642947.1"/>
    <property type="molecule type" value="Genomic_DNA"/>
</dbReference>
<dbReference type="Pfam" id="PF11387">
    <property type="entry name" value="DUF2795"/>
    <property type="match status" value="1"/>
</dbReference>
<organism evidence="2 3">
    <name type="scientific">Nonomuraea ferruginea</name>
    <dbReference type="NCBI Taxonomy" id="46174"/>
    <lineage>
        <taxon>Bacteria</taxon>
        <taxon>Bacillati</taxon>
        <taxon>Actinomycetota</taxon>
        <taxon>Actinomycetes</taxon>
        <taxon>Streptosporangiales</taxon>
        <taxon>Streptosporangiaceae</taxon>
        <taxon>Nonomuraea</taxon>
    </lineage>
</organism>
<protein>
    <submittedName>
        <fullName evidence="2">DUF2795 domain-containing protein</fullName>
    </submittedName>
</protein>